<gene>
    <name evidence="1" type="ORF">L6452_14203</name>
</gene>
<reference evidence="2" key="1">
    <citation type="journal article" date="2022" name="Mol. Ecol. Resour.">
        <title>The genomes of chicory, endive, great burdock and yacon provide insights into Asteraceae palaeo-polyploidization history and plant inulin production.</title>
        <authorList>
            <person name="Fan W."/>
            <person name="Wang S."/>
            <person name="Wang H."/>
            <person name="Wang A."/>
            <person name="Jiang F."/>
            <person name="Liu H."/>
            <person name="Zhao H."/>
            <person name="Xu D."/>
            <person name="Zhang Y."/>
        </authorList>
    </citation>
    <scope>NUCLEOTIDE SEQUENCE [LARGE SCALE GENOMIC DNA]</scope>
    <source>
        <strain evidence="2">cv. Niubang</strain>
    </source>
</reference>
<comment type="caution">
    <text evidence="1">The sequence shown here is derived from an EMBL/GenBank/DDBJ whole genome shotgun (WGS) entry which is preliminary data.</text>
</comment>
<evidence type="ECO:0000313" key="2">
    <source>
        <dbReference type="Proteomes" id="UP001055879"/>
    </source>
</evidence>
<keyword evidence="2" id="KW-1185">Reference proteome</keyword>
<accession>A0ACB9CKS3</accession>
<organism evidence="1 2">
    <name type="scientific">Arctium lappa</name>
    <name type="common">Greater burdock</name>
    <name type="synonym">Lappa major</name>
    <dbReference type="NCBI Taxonomy" id="4217"/>
    <lineage>
        <taxon>Eukaryota</taxon>
        <taxon>Viridiplantae</taxon>
        <taxon>Streptophyta</taxon>
        <taxon>Embryophyta</taxon>
        <taxon>Tracheophyta</taxon>
        <taxon>Spermatophyta</taxon>
        <taxon>Magnoliopsida</taxon>
        <taxon>eudicotyledons</taxon>
        <taxon>Gunneridae</taxon>
        <taxon>Pentapetalae</taxon>
        <taxon>asterids</taxon>
        <taxon>campanulids</taxon>
        <taxon>Asterales</taxon>
        <taxon>Asteraceae</taxon>
        <taxon>Carduoideae</taxon>
        <taxon>Cardueae</taxon>
        <taxon>Arctiinae</taxon>
        <taxon>Arctium</taxon>
    </lineage>
</organism>
<sequence length="82" mass="9438">MKEQSMKEVQVKTMLSDQNEILKRLKRVCRSKSGGFKGGCQFWCFCEDVHKKLHACKLQQHLTLNLLMICVSKGATFYCPTP</sequence>
<reference evidence="1 2" key="2">
    <citation type="journal article" date="2022" name="Mol. Ecol. Resour.">
        <title>The genomes of chicory, endive, great burdock and yacon provide insights into Asteraceae paleo-polyploidization history and plant inulin production.</title>
        <authorList>
            <person name="Fan W."/>
            <person name="Wang S."/>
            <person name="Wang H."/>
            <person name="Wang A."/>
            <person name="Jiang F."/>
            <person name="Liu H."/>
            <person name="Zhao H."/>
            <person name="Xu D."/>
            <person name="Zhang Y."/>
        </authorList>
    </citation>
    <scope>NUCLEOTIDE SEQUENCE [LARGE SCALE GENOMIC DNA]</scope>
    <source>
        <strain evidence="2">cv. Niubang</strain>
    </source>
</reference>
<protein>
    <submittedName>
        <fullName evidence="1">Uncharacterized protein</fullName>
    </submittedName>
</protein>
<dbReference type="EMBL" id="CM042050">
    <property type="protein sequence ID" value="KAI3734727.1"/>
    <property type="molecule type" value="Genomic_DNA"/>
</dbReference>
<name>A0ACB9CKS3_ARCLA</name>
<proteinExistence type="predicted"/>
<dbReference type="Proteomes" id="UP001055879">
    <property type="component" value="Linkage Group LG04"/>
</dbReference>
<evidence type="ECO:0000313" key="1">
    <source>
        <dbReference type="EMBL" id="KAI3734727.1"/>
    </source>
</evidence>